<gene>
    <name evidence="1" type="ORF">BBB48_07390</name>
</gene>
<accession>A0AB36E890</accession>
<evidence type="ECO:0000313" key="1">
    <source>
        <dbReference type="EMBL" id="OBY51216.1"/>
    </source>
</evidence>
<proteinExistence type="predicted"/>
<name>A0AB36E890_HAEPA</name>
<sequence length="61" mass="7368">MLKKSSFRLKLQQNLTQEYNFSLVFNFYFYRDWVCDKIGAFCSPLNQEKRGQIFACFRGKL</sequence>
<dbReference type="EMBL" id="MAQD01000007">
    <property type="protein sequence ID" value="OBY51216.1"/>
    <property type="molecule type" value="Genomic_DNA"/>
</dbReference>
<organism evidence="1 2">
    <name type="scientific">Haemophilus parainfluenzae</name>
    <dbReference type="NCBI Taxonomy" id="729"/>
    <lineage>
        <taxon>Bacteria</taxon>
        <taxon>Pseudomonadati</taxon>
        <taxon>Pseudomonadota</taxon>
        <taxon>Gammaproteobacteria</taxon>
        <taxon>Pasteurellales</taxon>
        <taxon>Pasteurellaceae</taxon>
        <taxon>Haemophilus</taxon>
    </lineage>
</organism>
<dbReference type="AlphaFoldDB" id="A0AB36E890"/>
<dbReference type="Proteomes" id="UP000092740">
    <property type="component" value="Unassembled WGS sequence"/>
</dbReference>
<protein>
    <submittedName>
        <fullName evidence="1">Uncharacterized protein</fullName>
    </submittedName>
</protein>
<comment type="caution">
    <text evidence="1">The sequence shown here is derived from an EMBL/GenBank/DDBJ whole genome shotgun (WGS) entry which is preliminary data.</text>
</comment>
<evidence type="ECO:0000313" key="2">
    <source>
        <dbReference type="Proteomes" id="UP000092740"/>
    </source>
</evidence>
<reference evidence="1 2" key="1">
    <citation type="submission" date="2016-06" db="EMBL/GenBank/DDBJ databases">
        <title>Simultaneous identification of Haemophilus influenzae and Haemophilus haemolyticus using TaqMan real-time PCR.</title>
        <authorList>
            <person name="Price E.P."/>
            <person name="Sarovich D.S."/>
            <person name="Harris T."/>
            <person name="Spargo J.C."/>
            <person name="Nosworthy E."/>
            <person name="Beissbarth J."/>
            <person name="Smith-Vaughan H.C."/>
        </authorList>
    </citation>
    <scope>NUCLEOTIDE SEQUENCE [LARGE SCALE GENOMIC DNA]</scope>
    <source>
        <strain evidence="1 2">ATCC 9796</strain>
    </source>
</reference>